<dbReference type="GO" id="GO:0071949">
    <property type="term" value="F:FAD binding"/>
    <property type="evidence" value="ECO:0007669"/>
    <property type="project" value="InterPro"/>
</dbReference>
<dbReference type="PRINTS" id="PR00420">
    <property type="entry name" value="RNGMNOXGNASE"/>
</dbReference>
<evidence type="ECO:0000256" key="4">
    <source>
        <dbReference type="ARBA" id="ARBA00023002"/>
    </source>
</evidence>
<dbReference type="InterPro" id="IPR050493">
    <property type="entry name" value="FAD-dep_Monooxygenase_BioMet"/>
</dbReference>
<keyword evidence="4" id="KW-0560">Oxidoreductase</keyword>
<evidence type="ECO:0000256" key="3">
    <source>
        <dbReference type="ARBA" id="ARBA00022827"/>
    </source>
</evidence>
<keyword evidence="5" id="KW-0503">Monooxygenase</keyword>
<dbReference type="HOGENOM" id="CLU_009665_19_0_1"/>
<keyword evidence="3" id="KW-0274">FAD</keyword>
<evidence type="ECO:0000256" key="1">
    <source>
        <dbReference type="ARBA" id="ARBA00007992"/>
    </source>
</evidence>
<dbReference type="OrthoDB" id="9993796at2759"/>
<dbReference type="PANTHER" id="PTHR13789:SF215">
    <property type="entry name" value="FAD-BINDING DOMAIN-CONTAINING PROTEIN-RELATED"/>
    <property type="match status" value="1"/>
</dbReference>
<evidence type="ECO:0000313" key="7">
    <source>
        <dbReference type="EMBL" id="EEA22393.1"/>
    </source>
</evidence>
<evidence type="ECO:0000313" key="8">
    <source>
        <dbReference type="Proteomes" id="UP000001294"/>
    </source>
</evidence>
<accession>B6QN88</accession>
<dbReference type="Proteomes" id="UP000001294">
    <property type="component" value="Unassembled WGS sequence"/>
</dbReference>
<evidence type="ECO:0000256" key="2">
    <source>
        <dbReference type="ARBA" id="ARBA00022630"/>
    </source>
</evidence>
<reference evidence="8" key="1">
    <citation type="journal article" date="2015" name="Genome Announc.">
        <title>Genome sequence of the AIDS-associated pathogen Penicillium marneffei (ATCC18224) and its near taxonomic relative Talaromyces stipitatus (ATCC10500).</title>
        <authorList>
            <person name="Nierman W.C."/>
            <person name="Fedorova-Abrams N.D."/>
            <person name="Andrianopoulos A."/>
        </authorList>
    </citation>
    <scope>NUCLEOTIDE SEQUENCE [LARGE SCALE GENOMIC DNA]</scope>
    <source>
        <strain evidence="8">ATCC 18224 / CBS 334.59 / QM 7333</strain>
    </source>
</reference>
<evidence type="ECO:0000259" key="6">
    <source>
        <dbReference type="Pfam" id="PF01494"/>
    </source>
</evidence>
<keyword evidence="8" id="KW-1185">Reference proteome</keyword>
<dbReference type="Pfam" id="PF01494">
    <property type="entry name" value="FAD_binding_3"/>
    <property type="match status" value="1"/>
</dbReference>
<dbReference type="PhylomeDB" id="B6QN88"/>
<dbReference type="PANTHER" id="PTHR13789">
    <property type="entry name" value="MONOOXYGENASE"/>
    <property type="match status" value="1"/>
</dbReference>
<dbReference type="GO" id="GO:0004497">
    <property type="term" value="F:monooxygenase activity"/>
    <property type="evidence" value="ECO:0007669"/>
    <property type="project" value="UniProtKB-KW"/>
</dbReference>
<dbReference type="EMBL" id="DS995903">
    <property type="protein sequence ID" value="EEA22393.1"/>
    <property type="molecule type" value="Genomic_DNA"/>
</dbReference>
<evidence type="ECO:0000256" key="5">
    <source>
        <dbReference type="ARBA" id="ARBA00023033"/>
    </source>
</evidence>
<protein>
    <submittedName>
        <fullName evidence="7">Monoxygenase, putative</fullName>
    </submittedName>
</protein>
<dbReference type="SUPFAM" id="SSF54373">
    <property type="entry name" value="FAD-linked reductases, C-terminal domain"/>
    <property type="match status" value="1"/>
</dbReference>
<feature type="domain" description="FAD-binding" evidence="6">
    <location>
        <begin position="4"/>
        <end position="363"/>
    </location>
</feature>
<keyword evidence="2" id="KW-0285">Flavoprotein</keyword>
<dbReference type="InterPro" id="IPR036188">
    <property type="entry name" value="FAD/NAD-bd_sf"/>
</dbReference>
<dbReference type="SUPFAM" id="SSF51905">
    <property type="entry name" value="FAD/NAD(P)-binding domain"/>
    <property type="match status" value="1"/>
</dbReference>
<dbReference type="VEuPathDB" id="FungiDB:PMAA_061710"/>
<dbReference type="Gene3D" id="3.50.50.60">
    <property type="entry name" value="FAD/NAD(P)-binding domain"/>
    <property type="match status" value="1"/>
</dbReference>
<organism evidence="7 8">
    <name type="scientific">Talaromyces marneffei (strain ATCC 18224 / CBS 334.59 / QM 7333)</name>
    <name type="common">Penicillium marneffei</name>
    <dbReference type="NCBI Taxonomy" id="441960"/>
    <lineage>
        <taxon>Eukaryota</taxon>
        <taxon>Fungi</taxon>
        <taxon>Dikarya</taxon>
        <taxon>Ascomycota</taxon>
        <taxon>Pezizomycotina</taxon>
        <taxon>Eurotiomycetes</taxon>
        <taxon>Eurotiomycetidae</taxon>
        <taxon>Eurotiales</taxon>
        <taxon>Trichocomaceae</taxon>
        <taxon>Talaromyces</taxon>
        <taxon>Talaromyces sect. Talaromyces</taxon>
    </lineage>
</organism>
<name>B6QN88_TALMQ</name>
<comment type="similarity">
    <text evidence="1">Belongs to the paxM FAD-dependent monooxygenase family.</text>
</comment>
<dbReference type="STRING" id="441960.B6QN88"/>
<sequence>MGLKVIVVGAGIGGLTSAAALRRAGCDVQIFEKSAFIGQIGAALSIASNGARVLSRLGFSYSRASACTISTWETLSGQTMEVLRSVDLSSSEKMFGEPARTVHRVDLHNELLRIATNPDIEGGSPVKLHLSSEVVAATSDGTITLRDGSIYSADVVIGADGLRSAIRDVVLSDKIPPQSGHAGLAAFRFLVDSEELNMEPSLKPLLVKHQGRAVAIMDTTRTEEHHIMWYPCRGGTVQNFVGIHPSKTQQTWDGEGGDRLATLRIPTSFVNCLTEGFENYRLADHVKCWPLFIPDPYPTWVRGRVVLIGDAAHPMLPFGGQGSNMAIEDAGALGVLFNGIETSQVEDRLALFEKIRYNRASRVQLLSRARVGEEMTVEAQVRRYAESPDIWHCAVVPTNHQERTMHDYSYNVLEECEKVLKASL</sequence>
<dbReference type="AlphaFoldDB" id="B6QN88"/>
<proteinExistence type="inferred from homology"/>
<gene>
    <name evidence="7" type="ORF">PMAA_061710</name>
</gene>
<dbReference type="InterPro" id="IPR002938">
    <property type="entry name" value="FAD-bd"/>
</dbReference>